<keyword evidence="2 4" id="KW-0808">Transferase</keyword>
<proteinExistence type="predicted"/>
<protein>
    <submittedName>
        <fullName evidence="4">Methyltransferase</fullName>
    </submittedName>
</protein>
<evidence type="ECO:0000256" key="1">
    <source>
        <dbReference type="ARBA" id="ARBA00022603"/>
    </source>
</evidence>
<accession>A0A0D5XXZ9</accession>
<evidence type="ECO:0000256" key="2">
    <source>
        <dbReference type="ARBA" id="ARBA00022679"/>
    </source>
</evidence>
<dbReference type="PATRIC" id="fig|587753.10.peg.2493"/>
<dbReference type="InterPro" id="IPR029063">
    <property type="entry name" value="SAM-dependent_MTases_sf"/>
</dbReference>
<name>A0A0D5XXZ9_9PSED</name>
<dbReference type="Gene3D" id="3.40.50.150">
    <property type="entry name" value="Vaccinia Virus protein VP39"/>
    <property type="match status" value="1"/>
</dbReference>
<gene>
    <name evidence="4" type="ORF">PCL1606_24980</name>
</gene>
<dbReference type="OrthoDB" id="255821at2"/>
<dbReference type="GO" id="GO:0008168">
    <property type="term" value="F:methyltransferase activity"/>
    <property type="evidence" value="ECO:0007669"/>
    <property type="project" value="UniProtKB-KW"/>
</dbReference>
<dbReference type="CDD" id="cd02440">
    <property type="entry name" value="AdoMet_MTases"/>
    <property type="match status" value="1"/>
</dbReference>
<dbReference type="Pfam" id="PF13489">
    <property type="entry name" value="Methyltransf_23"/>
    <property type="match status" value="1"/>
</dbReference>
<dbReference type="EMBL" id="CP011110">
    <property type="protein sequence ID" value="AKA23951.1"/>
    <property type="molecule type" value="Genomic_DNA"/>
</dbReference>
<dbReference type="SUPFAM" id="SSF53335">
    <property type="entry name" value="S-adenosyl-L-methionine-dependent methyltransferases"/>
    <property type="match status" value="1"/>
</dbReference>
<keyword evidence="1 4" id="KW-0489">Methyltransferase</keyword>
<organism evidence="4 5">
    <name type="scientific">Pseudomonas chlororaphis</name>
    <dbReference type="NCBI Taxonomy" id="587753"/>
    <lineage>
        <taxon>Bacteria</taxon>
        <taxon>Pseudomonadati</taxon>
        <taxon>Pseudomonadota</taxon>
        <taxon>Gammaproteobacteria</taxon>
        <taxon>Pseudomonadales</taxon>
        <taxon>Pseudomonadaceae</taxon>
        <taxon>Pseudomonas</taxon>
    </lineage>
</organism>
<reference evidence="4 5" key="1">
    <citation type="journal article" date="2015" name="Mol. Plant Microbe Interact.">
        <title>Comparative Genomic Analysis of Pseudomonas chlororaphis PCL1606 Reveals New Insight into Antifungal Compounds Involved in Biocontrol.</title>
        <authorList>
            <person name="Calderon C.E."/>
            <person name="Ramos C."/>
            <person name="de Vicente A."/>
            <person name="Cazorla F.M."/>
        </authorList>
    </citation>
    <scope>NUCLEOTIDE SEQUENCE [LARGE SCALE GENOMIC DNA]</scope>
    <source>
        <strain evidence="4 5">PCL1606</strain>
    </source>
</reference>
<evidence type="ECO:0000256" key="3">
    <source>
        <dbReference type="ARBA" id="ARBA00022691"/>
    </source>
</evidence>
<dbReference type="GO" id="GO:0032259">
    <property type="term" value="P:methylation"/>
    <property type="evidence" value="ECO:0007669"/>
    <property type="project" value="UniProtKB-KW"/>
</dbReference>
<evidence type="ECO:0000313" key="5">
    <source>
        <dbReference type="Proteomes" id="UP000032748"/>
    </source>
</evidence>
<evidence type="ECO:0000313" key="4">
    <source>
        <dbReference type="EMBL" id="AKA23951.1"/>
    </source>
</evidence>
<dbReference type="PANTHER" id="PTHR43464:SF19">
    <property type="entry name" value="UBIQUINONE BIOSYNTHESIS O-METHYLTRANSFERASE, MITOCHONDRIAL"/>
    <property type="match status" value="1"/>
</dbReference>
<sequence>MEIPYSVRLSFFDFWKGLFKGTLFIQRRLRGHLKEQQRNWPKKQQYSQGYFYQGLEELGITGLKPTGFRFKQYAVDEELKGADVLDIGSNCGFVSVYCSRLAKSVTAVELNPFLNKVAKDTARYLKRDNIEFIESDFSVFTTDKKFDVVLSFSNHHTIDGNLNMGFENYMKHLASLLKPGGYLLFESHNVFGPGAGNVGDDGDMDEKIQIMNTYFAIERYRMVHCYMRHMVDDVDKLFIVARLVDNPPKTDFSLKQAIRRYHY</sequence>
<dbReference type="KEGG" id="pcz:PCL1606_24980"/>
<dbReference type="RefSeq" id="WP_044463740.1">
    <property type="nucleotide sequence ID" value="NZ_CP011110.1"/>
</dbReference>
<dbReference type="PANTHER" id="PTHR43464">
    <property type="entry name" value="METHYLTRANSFERASE"/>
    <property type="match status" value="1"/>
</dbReference>
<keyword evidence="3" id="KW-0949">S-adenosyl-L-methionine</keyword>
<dbReference type="Proteomes" id="UP000032748">
    <property type="component" value="Chromosome"/>
</dbReference>
<dbReference type="AlphaFoldDB" id="A0A0D5XXZ9"/>